<dbReference type="NCBIfam" id="TIGR00447">
    <property type="entry name" value="pth"/>
    <property type="match status" value="1"/>
</dbReference>
<dbReference type="PROSITE" id="PS01195">
    <property type="entry name" value="PEPT_TRNA_HYDROL_1"/>
    <property type="match status" value="1"/>
</dbReference>
<dbReference type="GO" id="GO:0000049">
    <property type="term" value="F:tRNA binding"/>
    <property type="evidence" value="ECO:0007669"/>
    <property type="project" value="UniProtKB-UniRule"/>
</dbReference>
<feature type="active site" description="Proton acceptor" evidence="8">
    <location>
        <position position="25"/>
    </location>
</feature>
<evidence type="ECO:0000313" key="11">
    <source>
        <dbReference type="EMBL" id="SUA47919.1"/>
    </source>
</evidence>
<comment type="function">
    <text evidence="8">Hydrolyzes ribosome-free peptidyl-tRNAs (with 1 or more amino acids incorporated), which drop off the ribosome during protein synthesis, or as a result of ribosome stalling.</text>
</comment>
<dbReference type="SUPFAM" id="SSF53178">
    <property type="entry name" value="Peptidyl-tRNA hydrolase-like"/>
    <property type="match status" value="1"/>
</dbReference>
<dbReference type="GO" id="GO:0006515">
    <property type="term" value="P:protein quality control for misfolded or incompletely synthesized proteins"/>
    <property type="evidence" value="ECO:0007669"/>
    <property type="project" value="UniProtKB-UniRule"/>
</dbReference>
<sequence>MTESPAPALVVGLGNPGPEYERTRHNAGFLVADVLAERIGGRFTVHKKSGADLLEARLDGRKVLLAKPRTYMNLSGRPVAALARFFSIPPTEVIVVHDELDLPFGSIRLKRGGGEGGHNGLRSISNALSTKDYLRVRFGVGRPPGRQDPADFVLKPFSAPERKEVPVLVEQTADAVELLLRVGLETAQNQLH</sequence>
<comment type="function">
    <text evidence="8">Catalyzes the release of premature peptidyl moieties from peptidyl-tRNA molecules trapped in stalled 50S ribosomal subunits, and thus maintains levels of free tRNAs and 50S ribosomes.</text>
</comment>
<feature type="binding site" evidence="8">
    <location>
        <position position="119"/>
    </location>
    <ligand>
        <name>tRNA</name>
        <dbReference type="ChEBI" id="CHEBI:17843"/>
    </ligand>
</feature>
<evidence type="ECO:0000256" key="6">
    <source>
        <dbReference type="ARBA" id="ARBA00048707"/>
    </source>
</evidence>
<accession>A0A378X391</accession>
<comment type="subcellular location">
    <subcellularLocation>
        <location evidence="8">Cytoplasm</location>
    </subcellularLocation>
</comment>
<dbReference type="AlphaFoldDB" id="A0A378X391"/>
<keyword evidence="8" id="KW-0963">Cytoplasm</keyword>
<feature type="site" description="Discriminates between blocked and unblocked aminoacyl-tRNA" evidence="8">
    <location>
        <position position="15"/>
    </location>
</feature>
<dbReference type="InterPro" id="IPR036416">
    <property type="entry name" value="Pept_tRNA_hydro_sf"/>
</dbReference>
<reference evidence="11 12" key="1">
    <citation type="submission" date="2018-06" db="EMBL/GenBank/DDBJ databases">
        <authorList>
            <consortium name="Pathogen Informatics"/>
            <person name="Doyle S."/>
        </authorList>
    </citation>
    <scope>NUCLEOTIDE SEQUENCE [LARGE SCALE GENOMIC DNA]</scope>
    <source>
        <strain evidence="11 12">NCTC13184</strain>
    </source>
</reference>
<dbReference type="HAMAP" id="MF_00083">
    <property type="entry name" value="Pept_tRNA_hydro_bact"/>
    <property type="match status" value="1"/>
</dbReference>
<comment type="catalytic activity">
    <reaction evidence="6 8 9">
        <text>an N-acyl-L-alpha-aminoacyl-tRNA + H2O = an N-acyl-L-amino acid + a tRNA + H(+)</text>
        <dbReference type="Rhea" id="RHEA:54448"/>
        <dbReference type="Rhea" id="RHEA-COMP:10123"/>
        <dbReference type="Rhea" id="RHEA-COMP:13883"/>
        <dbReference type="ChEBI" id="CHEBI:15377"/>
        <dbReference type="ChEBI" id="CHEBI:15378"/>
        <dbReference type="ChEBI" id="CHEBI:59874"/>
        <dbReference type="ChEBI" id="CHEBI:78442"/>
        <dbReference type="ChEBI" id="CHEBI:138191"/>
        <dbReference type="EC" id="3.1.1.29"/>
    </reaction>
</comment>
<evidence type="ECO:0000256" key="3">
    <source>
        <dbReference type="ARBA" id="ARBA00022801"/>
    </source>
</evidence>
<evidence type="ECO:0000313" key="12">
    <source>
        <dbReference type="Proteomes" id="UP000255082"/>
    </source>
</evidence>
<comment type="similarity">
    <text evidence="5 8 10">Belongs to the PTH family.</text>
</comment>
<dbReference type="Pfam" id="PF01195">
    <property type="entry name" value="Pept_tRNA_hydro"/>
    <property type="match status" value="1"/>
</dbReference>
<proteinExistence type="inferred from homology"/>
<dbReference type="InterPro" id="IPR018171">
    <property type="entry name" value="Pept_tRNA_hydro_CS"/>
</dbReference>
<feature type="binding site" evidence="8">
    <location>
        <position position="20"/>
    </location>
    <ligand>
        <name>tRNA</name>
        <dbReference type="ChEBI" id="CHEBI:17843"/>
    </ligand>
</feature>
<feature type="binding site" evidence="8">
    <location>
        <position position="73"/>
    </location>
    <ligand>
        <name>tRNA</name>
        <dbReference type="ChEBI" id="CHEBI:17843"/>
    </ligand>
</feature>
<evidence type="ECO:0000256" key="2">
    <source>
        <dbReference type="ARBA" id="ARBA00022555"/>
    </source>
</evidence>
<comment type="subunit">
    <text evidence="8">Monomer.</text>
</comment>
<dbReference type="EMBL" id="UGRU01000001">
    <property type="protein sequence ID" value="SUA47919.1"/>
    <property type="molecule type" value="Genomic_DNA"/>
</dbReference>
<feature type="binding site" evidence="8">
    <location>
        <position position="71"/>
    </location>
    <ligand>
        <name>tRNA</name>
        <dbReference type="ChEBI" id="CHEBI:17843"/>
    </ligand>
</feature>
<feature type="site" description="Stabilizes the basic form of H active site to accept a proton" evidence="8">
    <location>
        <position position="98"/>
    </location>
</feature>
<evidence type="ECO:0000256" key="9">
    <source>
        <dbReference type="RuleBase" id="RU000673"/>
    </source>
</evidence>
<dbReference type="CDD" id="cd00462">
    <property type="entry name" value="PTH"/>
    <property type="match status" value="1"/>
</dbReference>
<evidence type="ECO:0000256" key="10">
    <source>
        <dbReference type="RuleBase" id="RU004320"/>
    </source>
</evidence>
<dbReference type="Proteomes" id="UP000255082">
    <property type="component" value="Unassembled WGS sequence"/>
</dbReference>
<evidence type="ECO:0000256" key="7">
    <source>
        <dbReference type="ARBA" id="ARBA00050038"/>
    </source>
</evidence>
<dbReference type="PROSITE" id="PS01196">
    <property type="entry name" value="PEPT_TRNA_HYDROL_2"/>
    <property type="match status" value="1"/>
</dbReference>
<name>A0A378X391_9NOCA</name>
<evidence type="ECO:0000256" key="4">
    <source>
        <dbReference type="ARBA" id="ARBA00022884"/>
    </source>
</evidence>
<dbReference type="GO" id="GO:0072344">
    <property type="term" value="P:rescue of stalled ribosome"/>
    <property type="evidence" value="ECO:0007669"/>
    <property type="project" value="UniProtKB-UniRule"/>
</dbReference>
<dbReference type="EC" id="3.1.1.29" evidence="1 8"/>
<dbReference type="PANTHER" id="PTHR17224">
    <property type="entry name" value="PEPTIDYL-TRNA HYDROLASE"/>
    <property type="match status" value="1"/>
</dbReference>
<dbReference type="FunFam" id="3.40.50.1470:FF:000001">
    <property type="entry name" value="Peptidyl-tRNA hydrolase"/>
    <property type="match status" value="1"/>
</dbReference>
<evidence type="ECO:0000256" key="8">
    <source>
        <dbReference type="HAMAP-Rule" id="MF_00083"/>
    </source>
</evidence>
<dbReference type="InterPro" id="IPR001328">
    <property type="entry name" value="Pept_tRNA_hydro"/>
</dbReference>
<dbReference type="PANTHER" id="PTHR17224:SF1">
    <property type="entry name" value="PEPTIDYL-TRNA HYDROLASE"/>
    <property type="match status" value="1"/>
</dbReference>
<dbReference type="RefSeq" id="WP_062964758.1">
    <property type="nucleotide sequence ID" value="NZ_JAJFOE010000002.1"/>
</dbReference>
<protein>
    <recommendedName>
        <fullName evidence="7 8">Peptidyl-tRNA hydrolase</fullName>
        <shortName evidence="8">Pth</shortName>
        <ecNumber evidence="1 8">3.1.1.29</ecNumber>
    </recommendedName>
</protein>
<evidence type="ECO:0000256" key="5">
    <source>
        <dbReference type="ARBA" id="ARBA00038063"/>
    </source>
</evidence>
<dbReference type="GO" id="GO:0004045">
    <property type="term" value="F:peptidyl-tRNA hydrolase activity"/>
    <property type="evidence" value="ECO:0007669"/>
    <property type="project" value="UniProtKB-UniRule"/>
</dbReference>
<keyword evidence="4 8" id="KW-0694">RNA-binding</keyword>
<keyword evidence="3 8" id="KW-0378">Hydrolase</keyword>
<organism evidence="11 12">
    <name type="scientific">Nocardia africana</name>
    <dbReference type="NCBI Taxonomy" id="134964"/>
    <lineage>
        <taxon>Bacteria</taxon>
        <taxon>Bacillati</taxon>
        <taxon>Actinomycetota</taxon>
        <taxon>Actinomycetes</taxon>
        <taxon>Mycobacteriales</taxon>
        <taxon>Nocardiaceae</taxon>
        <taxon>Nocardia</taxon>
    </lineage>
</organism>
<gene>
    <name evidence="8 11" type="primary">pth</name>
    <name evidence="11" type="ORF">NCTC13184_06463</name>
</gene>
<keyword evidence="2 8" id="KW-0820">tRNA-binding</keyword>
<dbReference type="GO" id="GO:0005737">
    <property type="term" value="C:cytoplasm"/>
    <property type="evidence" value="ECO:0007669"/>
    <property type="project" value="UniProtKB-SubCell"/>
</dbReference>
<dbReference type="Gene3D" id="3.40.50.1470">
    <property type="entry name" value="Peptidyl-tRNA hydrolase"/>
    <property type="match status" value="1"/>
</dbReference>
<dbReference type="OrthoDB" id="9800507at2"/>
<evidence type="ECO:0000256" key="1">
    <source>
        <dbReference type="ARBA" id="ARBA00013260"/>
    </source>
</evidence>